<gene>
    <name evidence="9" type="ORF">H9650_14785</name>
</gene>
<evidence type="ECO:0000256" key="7">
    <source>
        <dbReference type="ARBA" id="ARBA00023136"/>
    </source>
</evidence>
<dbReference type="InterPro" id="IPR047135">
    <property type="entry name" value="YsiQ"/>
</dbReference>
<feature type="transmembrane region" description="Helical" evidence="8">
    <location>
        <begin position="399"/>
        <end position="423"/>
    </location>
</feature>
<feature type="transmembrane region" description="Helical" evidence="8">
    <location>
        <begin position="24"/>
        <end position="46"/>
    </location>
</feature>
<dbReference type="InterPro" id="IPR048279">
    <property type="entry name" value="MdtK-like"/>
</dbReference>
<dbReference type="InterPro" id="IPR002528">
    <property type="entry name" value="MATE_fam"/>
</dbReference>
<feature type="transmembrane region" description="Helical" evidence="8">
    <location>
        <begin position="208"/>
        <end position="230"/>
    </location>
</feature>
<dbReference type="Pfam" id="PF01554">
    <property type="entry name" value="MatE"/>
    <property type="match status" value="2"/>
</dbReference>
<sequence length="474" mass="52626">MKKCICKEGIKLAIRKKKDLGEKLSLFHLTWPIFLEVFLFMLMGIADTFMLSAVSDNAVSGVGAANQYIHIAILILEVVGNGAAIVVSQYLGSRRYVEASKISGLAVTLNLGVGILLSIGFVIFSKNIMAAMNLDGEVLAFANQYLMIVGGGIFLQALINALAAIIRVHGYTKQTMFVSLGMNIFHVVGNYALIFGKFGFPELGVQGAAISSVISRFIALVVFFWLLYQVMEYRVQVSYYFTISKEYIKKILKIGLPSAFEQILYQGCQIIFLYYATYLGTESLAARQYAVNISMFTYLFAVAIGMGTAIIVGRFVGADEKEEAYKSVWYSVKRAFIFTLAMVALVIIFRYPLMGLFTDNEQIIKIGASVLVLSIILETGRTLNIVIINSLRAAGDATFPVIMGALSMVMMSVPLGYLFVFVLDLGLPGIWLAIAADEWLRGIIMFFRWKSRKWEKYALVHKKKDNSDLESQTV</sequence>
<feature type="transmembrane region" description="Helical" evidence="8">
    <location>
        <begin position="145"/>
        <end position="165"/>
    </location>
</feature>
<dbReference type="PANTHER" id="PTHR42925">
    <property type="entry name" value="MULTIDRUG AND TOXIN EFFLUX PROTEIN MATE FAMILY"/>
    <property type="match status" value="1"/>
</dbReference>
<keyword evidence="10" id="KW-1185">Reference proteome</keyword>
<dbReference type="CDD" id="cd13134">
    <property type="entry name" value="MATE_like_8"/>
    <property type="match status" value="1"/>
</dbReference>
<feature type="transmembrane region" description="Helical" evidence="8">
    <location>
        <begin position="336"/>
        <end position="357"/>
    </location>
</feature>
<keyword evidence="4" id="KW-1003">Cell membrane</keyword>
<reference evidence="9 10" key="1">
    <citation type="submission" date="2020-08" db="EMBL/GenBank/DDBJ databases">
        <title>A Genomic Blueprint of the Chicken Gut Microbiome.</title>
        <authorList>
            <person name="Gilroy R."/>
            <person name="Ravi A."/>
            <person name="Getino M."/>
            <person name="Pursley I."/>
            <person name="Horton D.L."/>
            <person name="Alikhan N.-F."/>
            <person name="Baker D."/>
            <person name="Gharbi K."/>
            <person name="Hall N."/>
            <person name="Watson M."/>
            <person name="Adriaenssens E.M."/>
            <person name="Foster-Nyarko E."/>
            <person name="Jarju S."/>
            <person name="Secka A."/>
            <person name="Antonio M."/>
            <person name="Oren A."/>
            <person name="Chaudhuri R."/>
            <person name="La Ragione R.M."/>
            <person name="Hildebrand F."/>
            <person name="Pallen M.J."/>
        </authorList>
    </citation>
    <scope>NUCLEOTIDE SEQUENCE [LARGE SCALE GENOMIC DNA]</scope>
    <source>
        <strain evidence="9 10">Sa2BUA9</strain>
    </source>
</reference>
<feature type="transmembrane region" description="Helical" evidence="8">
    <location>
        <begin position="429"/>
        <end position="447"/>
    </location>
</feature>
<comment type="subcellular location">
    <subcellularLocation>
        <location evidence="1">Cell membrane</location>
        <topology evidence="1">Multi-pass membrane protein</topology>
    </subcellularLocation>
</comment>
<evidence type="ECO:0000313" key="9">
    <source>
        <dbReference type="EMBL" id="MBD7945390.1"/>
    </source>
</evidence>
<dbReference type="EMBL" id="JACSQO010000008">
    <property type="protein sequence ID" value="MBD7945390.1"/>
    <property type="molecule type" value="Genomic_DNA"/>
</dbReference>
<evidence type="ECO:0000256" key="5">
    <source>
        <dbReference type="ARBA" id="ARBA00022692"/>
    </source>
</evidence>
<accession>A0ABR8RC61</accession>
<keyword evidence="5 8" id="KW-0812">Transmembrane</keyword>
<feature type="transmembrane region" description="Helical" evidence="8">
    <location>
        <begin position="68"/>
        <end position="92"/>
    </location>
</feature>
<evidence type="ECO:0000256" key="8">
    <source>
        <dbReference type="SAM" id="Phobius"/>
    </source>
</evidence>
<keyword evidence="6 8" id="KW-1133">Transmembrane helix</keyword>
<feature type="transmembrane region" description="Helical" evidence="8">
    <location>
        <begin position="363"/>
        <end position="387"/>
    </location>
</feature>
<feature type="transmembrane region" description="Helical" evidence="8">
    <location>
        <begin position="104"/>
        <end position="125"/>
    </location>
</feature>
<dbReference type="NCBIfam" id="TIGR00797">
    <property type="entry name" value="matE"/>
    <property type="match status" value="1"/>
</dbReference>
<feature type="transmembrane region" description="Helical" evidence="8">
    <location>
        <begin position="295"/>
        <end position="316"/>
    </location>
</feature>
<evidence type="ECO:0000256" key="2">
    <source>
        <dbReference type="ARBA" id="ARBA00010199"/>
    </source>
</evidence>
<feature type="transmembrane region" description="Helical" evidence="8">
    <location>
        <begin position="251"/>
        <end position="275"/>
    </location>
</feature>
<dbReference type="Proteomes" id="UP000640786">
    <property type="component" value="Unassembled WGS sequence"/>
</dbReference>
<evidence type="ECO:0000256" key="6">
    <source>
        <dbReference type="ARBA" id="ARBA00022989"/>
    </source>
</evidence>
<protein>
    <submittedName>
        <fullName evidence="9">MATE family efflux transporter</fullName>
    </submittedName>
</protein>
<evidence type="ECO:0000256" key="4">
    <source>
        <dbReference type="ARBA" id="ARBA00022475"/>
    </source>
</evidence>
<comment type="similarity">
    <text evidence="2">Belongs to the multi antimicrobial extrusion (MATE) (TC 2.A.66.1) family.</text>
</comment>
<proteinExistence type="inferred from homology"/>
<evidence type="ECO:0000256" key="1">
    <source>
        <dbReference type="ARBA" id="ARBA00004651"/>
    </source>
</evidence>
<keyword evidence="7 8" id="KW-0472">Membrane</keyword>
<dbReference type="PANTHER" id="PTHR42925:SF1">
    <property type="entry name" value="VIRULENCE FACTOR MVIN"/>
    <property type="match status" value="1"/>
</dbReference>
<evidence type="ECO:0000313" key="10">
    <source>
        <dbReference type="Proteomes" id="UP000640786"/>
    </source>
</evidence>
<dbReference type="PIRSF" id="PIRSF006603">
    <property type="entry name" value="DinF"/>
    <property type="match status" value="1"/>
</dbReference>
<feature type="transmembrane region" description="Helical" evidence="8">
    <location>
        <begin position="177"/>
        <end position="196"/>
    </location>
</feature>
<name>A0ABR8RC61_9BACI</name>
<comment type="caution">
    <text evidence="9">The sequence shown here is derived from an EMBL/GenBank/DDBJ whole genome shotgun (WGS) entry which is preliminary data.</text>
</comment>
<evidence type="ECO:0000256" key="3">
    <source>
        <dbReference type="ARBA" id="ARBA00022448"/>
    </source>
</evidence>
<keyword evidence="3" id="KW-0813">Transport</keyword>
<organism evidence="9 10">
    <name type="scientific">Psychrobacillus faecigallinarum</name>
    <dbReference type="NCBI Taxonomy" id="2762235"/>
    <lineage>
        <taxon>Bacteria</taxon>
        <taxon>Bacillati</taxon>
        <taxon>Bacillota</taxon>
        <taxon>Bacilli</taxon>
        <taxon>Bacillales</taxon>
        <taxon>Bacillaceae</taxon>
        <taxon>Psychrobacillus</taxon>
    </lineage>
</organism>